<proteinExistence type="predicted"/>
<feature type="non-terminal residue" evidence="5">
    <location>
        <position position="1"/>
    </location>
</feature>
<dbReference type="AlphaFoldDB" id="X1DY67"/>
<accession>X1DY67</accession>
<dbReference type="Gene3D" id="3.40.50.720">
    <property type="entry name" value="NAD(P)-binding Rossmann-like Domain"/>
    <property type="match status" value="1"/>
</dbReference>
<keyword evidence="3" id="KW-0067">ATP-binding</keyword>
<evidence type="ECO:0000256" key="2">
    <source>
        <dbReference type="ARBA" id="ARBA00022741"/>
    </source>
</evidence>
<protein>
    <recommendedName>
        <fullName evidence="4">CoA-binding domain-containing protein</fullName>
    </recommendedName>
</protein>
<dbReference type="GO" id="GO:0016874">
    <property type="term" value="F:ligase activity"/>
    <property type="evidence" value="ECO:0007669"/>
    <property type="project" value="UniProtKB-KW"/>
</dbReference>
<dbReference type="InterPro" id="IPR016102">
    <property type="entry name" value="Succinyl-CoA_synth-like"/>
</dbReference>
<dbReference type="SUPFAM" id="SSF52210">
    <property type="entry name" value="Succinyl-CoA synthetase domains"/>
    <property type="match status" value="1"/>
</dbReference>
<evidence type="ECO:0000313" key="5">
    <source>
        <dbReference type="EMBL" id="GAH01338.1"/>
    </source>
</evidence>
<dbReference type="InterPro" id="IPR051538">
    <property type="entry name" value="Acyl-CoA_Synth/Transferase"/>
</dbReference>
<dbReference type="PANTHER" id="PTHR43334">
    <property type="entry name" value="ACETATE--COA LIGASE [ADP-FORMING]"/>
    <property type="match status" value="1"/>
</dbReference>
<dbReference type="Pfam" id="PF13607">
    <property type="entry name" value="Succ_CoA_lig"/>
    <property type="match status" value="1"/>
</dbReference>
<dbReference type="SUPFAM" id="SSF51735">
    <property type="entry name" value="NAD(P)-binding Rossmann-fold domains"/>
    <property type="match status" value="1"/>
</dbReference>
<feature type="non-terminal residue" evidence="5">
    <location>
        <position position="293"/>
    </location>
</feature>
<evidence type="ECO:0000259" key="4">
    <source>
        <dbReference type="SMART" id="SM00881"/>
    </source>
</evidence>
<evidence type="ECO:0000256" key="3">
    <source>
        <dbReference type="ARBA" id="ARBA00022840"/>
    </source>
</evidence>
<dbReference type="InterPro" id="IPR032875">
    <property type="entry name" value="Succ_CoA_lig_flav_dom"/>
</dbReference>
<organism evidence="5">
    <name type="scientific">marine sediment metagenome</name>
    <dbReference type="NCBI Taxonomy" id="412755"/>
    <lineage>
        <taxon>unclassified sequences</taxon>
        <taxon>metagenomes</taxon>
        <taxon>ecological metagenomes</taxon>
    </lineage>
</organism>
<name>X1DY67_9ZZZZ</name>
<dbReference type="EMBL" id="BART01020202">
    <property type="protein sequence ID" value="GAH01338.1"/>
    <property type="molecule type" value="Genomic_DNA"/>
</dbReference>
<dbReference type="PANTHER" id="PTHR43334:SF1">
    <property type="entry name" value="3-HYDROXYPROPIONATE--COA LIGASE [ADP-FORMING]"/>
    <property type="match status" value="1"/>
</dbReference>
<comment type="caution">
    <text evidence="5">The sequence shown here is derived from an EMBL/GenBank/DDBJ whole genome shotgun (WGS) entry which is preliminary data.</text>
</comment>
<keyword evidence="1" id="KW-0436">Ligase</keyword>
<gene>
    <name evidence="5" type="ORF">S01H4_37578</name>
</gene>
<dbReference type="Gene3D" id="3.40.50.261">
    <property type="entry name" value="Succinyl-CoA synthetase domains"/>
    <property type="match status" value="1"/>
</dbReference>
<dbReference type="InterPro" id="IPR003781">
    <property type="entry name" value="CoA-bd"/>
</dbReference>
<dbReference type="InterPro" id="IPR036291">
    <property type="entry name" value="NAD(P)-bd_dom_sf"/>
</dbReference>
<dbReference type="Pfam" id="PF13380">
    <property type="entry name" value="CoA_binding_2"/>
    <property type="match status" value="1"/>
</dbReference>
<dbReference type="SMART" id="SM00881">
    <property type="entry name" value="CoA_binding"/>
    <property type="match status" value="1"/>
</dbReference>
<evidence type="ECO:0000256" key="1">
    <source>
        <dbReference type="ARBA" id="ARBA00022598"/>
    </source>
</evidence>
<feature type="domain" description="CoA-binding" evidence="4">
    <location>
        <begin position="12"/>
        <end position="113"/>
    </location>
</feature>
<sequence length="293" mass="32177">LNNNKMIDFEKLFNPRAVGIVGVREKKSGPSGGEYFLRAFQGIGFDKGLYIFNPRLKGQKLMGVEVHGSILEIPDDQPIDYVILAVPARFCPSLLEEIGKKKVPFVTIFASGFSEIGNAHLEEEILRIARKYDIRLLGPNCMGIFVPKNKIVFSPISFAIPGNLGLISQSGGLSIYLTARAHSIFGVETSKVISIGNQIDLNFVDFLKYFATDDETHVVGMYLENIKSQKIGREFFKTVKEITLAGKPVIIWKVGFGESSKEAILSHTGGLAGSTKIWEAVSKQTGACMVNNS</sequence>
<dbReference type="GO" id="GO:0005524">
    <property type="term" value="F:ATP binding"/>
    <property type="evidence" value="ECO:0007669"/>
    <property type="project" value="UniProtKB-KW"/>
</dbReference>
<keyword evidence="2" id="KW-0547">Nucleotide-binding</keyword>
<reference evidence="5" key="1">
    <citation type="journal article" date="2014" name="Front. Microbiol.">
        <title>High frequency of phylogenetically diverse reductive dehalogenase-homologous genes in deep subseafloor sedimentary metagenomes.</title>
        <authorList>
            <person name="Kawai M."/>
            <person name="Futagami T."/>
            <person name="Toyoda A."/>
            <person name="Takaki Y."/>
            <person name="Nishi S."/>
            <person name="Hori S."/>
            <person name="Arai W."/>
            <person name="Tsubouchi T."/>
            <person name="Morono Y."/>
            <person name="Uchiyama I."/>
            <person name="Ito T."/>
            <person name="Fujiyama A."/>
            <person name="Inagaki F."/>
            <person name="Takami H."/>
        </authorList>
    </citation>
    <scope>NUCLEOTIDE SEQUENCE</scope>
    <source>
        <strain evidence="5">Expedition CK06-06</strain>
    </source>
</reference>